<dbReference type="EMBL" id="UYSU01044219">
    <property type="protein sequence ID" value="VDM04732.1"/>
    <property type="molecule type" value="Genomic_DNA"/>
</dbReference>
<protein>
    <submittedName>
        <fullName evidence="1 3">Uncharacterized protein</fullName>
    </submittedName>
</protein>
<evidence type="ECO:0000313" key="2">
    <source>
        <dbReference type="Proteomes" id="UP000275846"/>
    </source>
</evidence>
<dbReference type="AlphaFoldDB" id="A0A183TPE8"/>
<accession>A0A183TPE8</accession>
<reference evidence="3" key="1">
    <citation type="submission" date="2016-06" db="UniProtKB">
        <authorList>
            <consortium name="WormBaseParasite"/>
        </authorList>
    </citation>
    <scope>IDENTIFICATION</scope>
</reference>
<sequence>MFLSPKRSPPIAVTSCIFWLTEQRPKPLKRSDSNEPDTTSALSTAKIADSELNDTADLPAVIVCPIHPDEGQQSPCAFASLLRLLLQRLHVALARVRFLSRSSFSWVSIRRSVELENVSQSVFRLP</sequence>
<name>A0A183TPE8_SCHSO</name>
<proteinExistence type="predicted"/>
<organism evidence="3">
    <name type="scientific">Schistocephalus solidus</name>
    <name type="common">Tapeworm</name>
    <dbReference type="NCBI Taxonomy" id="70667"/>
    <lineage>
        <taxon>Eukaryota</taxon>
        <taxon>Metazoa</taxon>
        <taxon>Spiralia</taxon>
        <taxon>Lophotrochozoa</taxon>
        <taxon>Platyhelminthes</taxon>
        <taxon>Cestoda</taxon>
        <taxon>Eucestoda</taxon>
        <taxon>Diphyllobothriidea</taxon>
        <taxon>Diphyllobothriidae</taxon>
        <taxon>Schistocephalus</taxon>
    </lineage>
</organism>
<reference evidence="1 2" key="2">
    <citation type="submission" date="2018-11" db="EMBL/GenBank/DDBJ databases">
        <authorList>
            <consortium name="Pathogen Informatics"/>
        </authorList>
    </citation>
    <scope>NUCLEOTIDE SEQUENCE [LARGE SCALE GENOMIC DNA]</scope>
    <source>
        <strain evidence="1 2">NST_G2</strain>
    </source>
</reference>
<dbReference type="WBParaSite" id="SSLN_0001903401-mRNA-1">
    <property type="protein sequence ID" value="SSLN_0001903401-mRNA-1"/>
    <property type="gene ID" value="SSLN_0001903401"/>
</dbReference>
<evidence type="ECO:0000313" key="3">
    <source>
        <dbReference type="WBParaSite" id="SSLN_0001903401-mRNA-1"/>
    </source>
</evidence>
<keyword evidence="2" id="KW-1185">Reference proteome</keyword>
<dbReference type="Proteomes" id="UP000275846">
    <property type="component" value="Unassembled WGS sequence"/>
</dbReference>
<gene>
    <name evidence="1" type="ORF">SSLN_LOCUS18346</name>
</gene>
<evidence type="ECO:0000313" key="1">
    <source>
        <dbReference type="EMBL" id="VDM04732.1"/>
    </source>
</evidence>